<dbReference type="EMBL" id="AP018164">
    <property type="protein sequence ID" value="BAX94728.1"/>
    <property type="molecule type" value="Genomic_DNA"/>
</dbReference>
<gene>
    <name evidence="1" type="ORF">MSG_04614</name>
</gene>
<dbReference type="SUPFAM" id="SSF55961">
    <property type="entry name" value="Bet v1-like"/>
    <property type="match status" value="1"/>
</dbReference>
<proteinExistence type="predicted"/>
<sequence length="164" mass="17872">MFVCETVDLDFVSTAPIRLHADVRVARSPSEVFAAFAHDPANWGEFFPGFDRTGRYDTARPHGVGSRCTKRVAGITVTETVLAWDEGARFAFRVDSTAAPAFHAWAEDYHFDPDATGGALLRVDIGSTPRPAFRLAAPILPRALALVLSRAGRNLERSGRFSAP</sequence>
<dbReference type="Pfam" id="PF10604">
    <property type="entry name" value="Polyketide_cyc2"/>
    <property type="match status" value="1"/>
</dbReference>
<keyword evidence="2" id="KW-1185">Reference proteome</keyword>
<dbReference type="Proteomes" id="UP000217736">
    <property type="component" value="Chromosome"/>
</dbReference>
<protein>
    <submittedName>
        <fullName evidence="1">Polyketide cyclase</fullName>
    </submittedName>
</protein>
<accession>A0A1Z4EP52</accession>
<name>A0A1Z4EP52_9MYCO</name>
<organism evidence="1 2">
    <name type="scientific">Mycobacterium shigaense</name>
    <dbReference type="NCBI Taxonomy" id="722731"/>
    <lineage>
        <taxon>Bacteria</taxon>
        <taxon>Bacillati</taxon>
        <taxon>Actinomycetota</taxon>
        <taxon>Actinomycetes</taxon>
        <taxon>Mycobacteriales</taxon>
        <taxon>Mycobacteriaceae</taxon>
        <taxon>Mycobacterium</taxon>
        <taxon>Mycobacterium simiae complex</taxon>
    </lineage>
</organism>
<evidence type="ECO:0000313" key="2">
    <source>
        <dbReference type="Proteomes" id="UP000217736"/>
    </source>
</evidence>
<dbReference type="InterPro" id="IPR023393">
    <property type="entry name" value="START-like_dom_sf"/>
</dbReference>
<dbReference type="RefSeq" id="WP_170063179.1">
    <property type="nucleotide sequence ID" value="NZ_AP018164.1"/>
</dbReference>
<reference evidence="2" key="1">
    <citation type="submission" date="2017-06" db="EMBL/GenBank/DDBJ databases">
        <title>Complete Genome Sequence of Mycobacterium shigaense.</title>
        <authorList>
            <person name="Fukano H."/>
            <person name="Yoshida M."/>
            <person name="Kazumi Y."/>
            <person name="Ogura Y."/>
            <person name="Mitarai S."/>
            <person name="Hayashi T."/>
            <person name="Hoshino Y."/>
        </authorList>
    </citation>
    <scope>NUCLEOTIDE SEQUENCE [LARGE SCALE GENOMIC DNA]</scope>
    <source>
        <strain evidence="2">UN-152</strain>
    </source>
</reference>
<dbReference type="KEGG" id="mshg:MSG_04614"/>
<dbReference type="Gene3D" id="3.30.530.20">
    <property type="match status" value="1"/>
</dbReference>
<dbReference type="InterPro" id="IPR019587">
    <property type="entry name" value="Polyketide_cyclase/dehydratase"/>
</dbReference>
<dbReference type="AlphaFoldDB" id="A0A1Z4EP52"/>
<evidence type="ECO:0000313" key="1">
    <source>
        <dbReference type="EMBL" id="BAX94728.1"/>
    </source>
</evidence>